<dbReference type="InterPro" id="IPR013762">
    <property type="entry name" value="Integrase-like_cat_sf"/>
</dbReference>
<dbReference type="InterPro" id="IPR010998">
    <property type="entry name" value="Integrase_recombinase_N"/>
</dbReference>
<dbReference type="GO" id="GO:0015074">
    <property type="term" value="P:DNA integration"/>
    <property type="evidence" value="ECO:0007669"/>
    <property type="project" value="UniProtKB-KW"/>
</dbReference>
<dbReference type="Pfam" id="PF00589">
    <property type="entry name" value="Phage_integrase"/>
    <property type="match status" value="1"/>
</dbReference>
<evidence type="ECO:0000259" key="11">
    <source>
        <dbReference type="PROSITE" id="PS51900"/>
    </source>
</evidence>
<evidence type="ECO:0000256" key="6">
    <source>
        <dbReference type="ARBA" id="ARBA00023125"/>
    </source>
</evidence>
<keyword evidence="7" id="KW-0233">DNA recombination</keyword>
<evidence type="ECO:0000256" key="2">
    <source>
        <dbReference type="ARBA" id="ARBA00022490"/>
    </source>
</evidence>
<evidence type="ECO:0000259" key="10">
    <source>
        <dbReference type="PROSITE" id="PS51898"/>
    </source>
</evidence>
<dbReference type="Gene3D" id="1.10.443.10">
    <property type="entry name" value="Intergrase catalytic core"/>
    <property type="match status" value="1"/>
</dbReference>
<dbReference type="InterPro" id="IPR004107">
    <property type="entry name" value="Integrase_SAM-like_N"/>
</dbReference>
<dbReference type="GO" id="GO:0005737">
    <property type="term" value="C:cytoplasm"/>
    <property type="evidence" value="ECO:0007669"/>
    <property type="project" value="UniProtKB-SubCell"/>
</dbReference>
<feature type="domain" description="Core-binding (CB)" evidence="11">
    <location>
        <begin position="1"/>
        <end position="76"/>
    </location>
</feature>
<dbReference type="Proteomes" id="UP000094784">
    <property type="component" value="Unassembled WGS sequence"/>
</dbReference>
<dbReference type="Gene3D" id="1.10.150.130">
    <property type="match status" value="1"/>
</dbReference>
<keyword evidence="5" id="KW-0229">DNA integration</keyword>
<dbReference type="PROSITE" id="PS51900">
    <property type="entry name" value="CB"/>
    <property type="match status" value="1"/>
</dbReference>
<keyword evidence="2" id="KW-0963">Cytoplasm</keyword>
<feature type="domain" description="Tyr recombinase" evidence="10">
    <location>
        <begin position="95"/>
        <end position="262"/>
    </location>
</feature>
<dbReference type="PROSITE" id="PS51898">
    <property type="entry name" value="TYR_RECOMBINASE"/>
    <property type="match status" value="1"/>
</dbReference>
<dbReference type="GO" id="GO:0003677">
    <property type="term" value="F:DNA binding"/>
    <property type="evidence" value="ECO:0007669"/>
    <property type="project" value="UniProtKB-UniRule"/>
</dbReference>
<evidence type="ECO:0000313" key="12">
    <source>
        <dbReference type="EMBL" id="ODV53323.1"/>
    </source>
</evidence>
<dbReference type="InterPro" id="IPR011010">
    <property type="entry name" value="DNA_brk_join_enz"/>
</dbReference>
<dbReference type="GO" id="GO:0006310">
    <property type="term" value="P:DNA recombination"/>
    <property type="evidence" value="ECO:0007669"/>
    <property type="project" value="UniProtKB-KW"/>
</dbReference>
<evidence type="ECO:0000256" key="3">
    <source>
        <dbReference type="ARBA" id="ARBA00022618"/>
    </source>
</evidence>
<evidence type="ECO:0000256" key="4">
    <source>
        <dbReference type="ARBA" id="ARBA00022829"/>
    </source>
</evidence>
<sequence>MRVEFKEHLLKYRSKTTAKTYEYNVRCFLSYLEDNNIPYEQESVQAYLDSCTSRGLAASTVNKIYRALRSFAVFTGEENVVENIRVVKMPDYKNQAPKALRKLERVSLIEKAEKDILRNFAIVITLLNTGVRVSELVSINREDLIIVKNEGEVRIRQGKGNKERTLPLNKETRDAIAEYLETRTDSNPALFLGSKGRLGVRGVQHVLKKYGIHPHQLRHTFITDLVRKHDLILVQFLSGHSSTDILARYSKPSKDDLQIAVENVYS</sequence>
<protein>
    <recommendedName>
        <fullName evidence="14">Integrase</fullName>
    </recommendedName>
</protein>
<comment type="caution">
    <text evidence="12">The sequence shown here is derived from an EMBL/GenBank/DDBJ whole genome shotgun (WGS) entry which is preliminary data.</text>
</comment>
<organism evidence="12 13">
    <name type="scientific">Lysinibacillus fusiformis</name>
    <dbReference type="NCBI Taxonomy" id="28031"/>
    <lineage>
        <taxon>Bacteria</taxon>
        <taxon>Bacillati</taxon>
        <taxon>Bacillota</taxon>
        <taxon>Bacilli</taxon>
        <taxon>Bacillales</taxon>
        <taxon>Bacillaceae</taxon>
        <taxon>Lysinibacillus</taxon>
    </lineage>
</organism>
<evidence type="ECO:0000256" key="1">
    <source>
        <dbReference type="ARBA" id="ARBA00004496"/>
    </source>
</evidence>
<dbReference type="AlphaFoldDB" id="A0A1E4QYM6"/>
<dbReference type="PANTHER" id="PTHR30349:SF77">
    <property type="entry name" value="TYROSINE RECOMBINASE XERC"/>
    <property type="match status" value="1"/>
</dbReference>
<evidence type="ECO:0000256" key="7">
    <source>
        <dbReference type="ARBA" id="ARBA00023172"/>
    </source>
</evidence>
<dbReference type="Pfam" id="PF02899">
    <property type="entry name" value="Phage_int_SAM_1"/>
    <property type="match status" value="1"/>
</dbReference>
<name>A0A1E4QYM6_9BACI</name>
<dbReference type="EMBL" id="MECQ01000008">
    <property type="protein sequence ID" value="ODV53323.1"/>
    <property type="molecule type" value="Genomic_DNA"/>
</dbReference>
<keyword evidence="4" id="KW-0159">Chromosome partition</keyword>
<gene>
    <name evidence="12" type="ORF">BG258_23680</name>
</gene>
<dbReference type="GO" id="GO:0051301">
    <property type="term" value="P:cell division"/>
    <property type="evidence" value="ECO:0007669"/>
    <property type="project" value="UniProtKB-KW"/>
</dbReference>
<dbReference type="GO" id="GO:0007059">
    <property type="term" value="P:chromosome segregation"/>
    <property type="evidence" value="ECO:0007669"/>
    <property type="project" value="UniProtKB-KW"/>
</dbReference>
<dbReference type="InterPro" id="IPR050090">
    <property type="entry name" value="Tyrosine_recombinase_XerCD"/>
</dbReference>
<evidence type="ECO:0000256" key="8">
    <source>
        <dbReference type="ARBA" id="ARBA00023306"/>
    </source>
</evidence>
<evidence type="ECO:0000256" key="9">
    <source>
        <dbReference type="PROSITE-ProRule" id="PRU01248"/>
    </source>
</evidence>
<evidence type="ECO:0000256" key="5">
    <source>
        <dbReference type="ARBA" id="ARBA00022908"/>
    </source>
</evidence>
<reference evidence="12 13" key="1">
    <citation type="submission" date="2016-09" db="EMBL/GenBank/DDBJ databases">
        <title>Draft genome sequence of the soil isolate, Lysinibacillus fusiformis M5, a potential hypoxanthine producer.</title>
        <authorList>
            <person name="Gallegos-Monterrosa R."/>
            <person name="Maroti G."/>
            <person name="Balint B."/>
            <person name="Kovacs A.T."/>
        </authorList>
    </citation>
    <scope>NUCLEOTIDE SEQUENCE [LARGE SCALE GENOMIC DNA]</scope>
    <source>
        <strain evidence="12 13">M5</strain>
    </source>
</reference>
<evidence type="ECO:0000313" key="13">
    <source>
        <dbReference type="Proteomes" id="UP000094784"/>
    </source>
</evidence>
<dbReference type="PANTHER" id="PTHR30349">
    <property type="entry name" value="PHAGE INTEGRASE-RELATED"/>
    <property type="match status" value="1"/>
</dbReference>
<keyword evidence="3" id="KW-0132">Cell division</keyword>
<evidence type="ECO:0008006" key="14">
    <source>
        <dbReference type="Google" id="ProtNLM"/>
    </source>
</evidence>
<dbReference type="SUPFAM" id="SSF56349">
    <property type="entry name" value="DNA breaking-rejoining enzymes"/>
    <property type="match status" value="1"/>
</dbReference>
<dbReference type="InterPro" id="IPR044068">
    <property type="entry name" value="CB"/>
</dbReference>
<proteinExistence type="predicted"/>
<accession>A0A1E4QYM6</accession>
<keyword evidence="8" id="KW-0131">Cell cycle</keyword>
<keyword evidence="6 9" id="KW-0238">DNA-binding</keyword>
<comment type="subcellular location">
    <subcellularLocation>
        <location evidence="1">Cytoplasm</location>
    </subcellularLocation>
</comment>
<dbReference type="InterPro" id="IPR002104">
    <property type="entry name" value="Integrase_catalytic"/>
</dbReference>